<dbReference type="Proteomes" id="UP001295740">
    <property type="component" value="Unassembled WGS sequence"/>
</dbReference>
<dbReference type="Pfam" id="PF01565">
    <property type="entry name" value="FAD_binding_4"/>
    <property type="match status" value="1"/>
</dbReference>
<dbReference type="InterPro" id="IPR036318">
    <property type="entry name" value="FAD-bd_PCMH-like_sf"/>
</dbReference>
<comment type="similarity">
    <text evidence="2">Belongs to the oxygen-dependent FAD-linked oxidoreductase family.</text>
</comment>
<keyword evidence="3" id="KW-0285">Flavoprotein</keyword>
<evidence type="ECO:0000256" key="1">
    <source>
        <dbReference type="ARBA" id="ARBA00001974"/>
    </source>
</evidence>
<evidence type="ECO:0000256" key="3">
    <source>
        <dbReference type="ARBA" id="ARBA00022630"/>
    </source>
</evidence>
<reference evidence="7" key="1">
    <citation type="submission" date="2023-10" db="EMBL/GenBank/DDBJ databases">
        <authorList>
            <person name="Hackl T."/>
        </authorList>
    </citation>
    <scope>NUCLEOTIDE SEQUENCE</scope>
</reference>
<comment type="caution">
    <text evidence="7">The sequence shown here is derived from an EMBL/GenBank/DDBJ whole genome shotgun (WGS) entry which is preliminary data.</text>
</comment>
<dbReference type="SUPFAM" id="SSF56176">
    <property type="entry name" value="FAD-binding/transporter-associated domain-like"/>
    <property type="match status" value="1"/>
</dbReference>
<evidence type="ECO:0000259" key="6">
    <source>
        <dbReference type="PROSITE" id="PS51387"/>
    </source>
</evidence>
<dbReference type="InterPro" id="IPR016169">
    <property type="entry name" value="FAD-bd_PCMH_sub2"/>
</dbReference>
<accession>A0AAI8YIQ1</accession>
<dbReference type="PROSITE" id="PS51387">
    <property type="entry name" value="FAD_PCMH"/>
    <property type="match status" value="1"/>
</dbReference>
<dbReference type="InterPro" id="IPR050416">
    <property type="entry name" value="FAD-linked_Oxidoreductase"/>
</dbReference>
<evidence type="ECO:0000256" key="4">
    <source>
        <dbReference type="ARBA" id="ARBA00022827"/>
    </source>
</evidence>
<proteinExistence type="inferred from homology"/>
<keyword evidence="4" id="KW-0274">FAD</keyword>
<dbReference type="GO" id="GO:0071949">
    <property type="term" value="F:FAD binding"/>
    <property type="evidence" value="ECO:0007669"/>
    <property type="project" value="InterPro"/>
</dbReference>
<sequence>MTVRRLAILGSCIILAAAIAIRYISREAKSYCRLIPGDPTWPSKSHWDELNQTVGGNLIATTPIATPCHNSSSNALFDQEACEALRDAWFSPTTHLRHPSSPMTYQFTNNSCNPFTSPGSPCSLGYLPAYTINATTSAHLKAAVQVVKHHNIRLVTRNTGHDYLGKSTGAHALASFELIDRYDDHDNTYDGPAIKMGAGVEGLEASTFAHAHGLMVVASNGPNVDLAGGFTQGGGIGILSSRFGLAADQVLAREVVTAAGELVTTSPTSNADLFWALRGGGGGTYGIVVSMTVKAYPDTFISLAYLTVLADANASNTEDAIYAAVGTFLQSLPALVDAGVWLVWVAHPGGFLVTPAMASDLHPAELDALFQPTLDALDSLGLRYEYSSAEYPDFLAGYHASTTASWPVAKANIGGRLIPRELVQDADSLAALVTAIRLIGSQTVMSGAAFNVAGARDDVAVNPYFHKTLFSAVMSTPINYTDWAATKAAQDKLTYELLPAPAGTHTGR</sequence>
<keyword evidence="8" id="KW-1185">Reference proteome</keyword>
<keyword evidence="5" id="KW-0560">Oxidoreductase</keyword>
<dbReference type="AlphaFoldDB" id="A0AAI8YIQ1"/>
<dbReference type="PANTHER" id="PTHR42973">
    <property type="entry name" value="BINDING OXIDOREDUCTASE, PUTATIVE (AFU_ORTHOLOGUE AFUA_1G17690)-RELATED"/>
    <property type="match status" value="1"/>
</dbReference>
<dbReference type="Gene3D" id="3.30.465.10">
    <property type="match status" value="1"/>
</dbReference>
<evidence type="ECO:0000313" key="7">
    <source>
        <dbReference type="EMBL" id="CAJ2506077.1"/>
    </source>
</evidence>
<dbReference type="GO" id="GO:0016491">
    <property type="term" value="F:oxidoreductase activity"/>
    <property type="evidence" value="ECO:0007669"/>
    <property type="project" value="UniProtKB-KW"/>
</dbReference>
<evidence type="ECO:0000256" key="2">
    <source>
        <dbReference type="ARBA" id="ARBA00005466"/>
    </source>
</evidence>
<evidence type="ECO:0000313" key="8">
    <source>
        <dbReference type="Proteomes" id="UP001295740"/>
    </source>
</evidence>
<gene>
    <name evidence="7" type="ORF">KHLLAP_LOCUS6545</name>
</gene>
<dbReference type="InterPro" id="IPR016166">
    <property type="entry name" value="FAD-bd_PCMH"/>
</dbReference>
<dbReference type="PANTHER" id="PTHR42973:SF39">
    <property type="entry name" value="FAD-BINDING PCMH-TYPE DOMAIN-CONTAINING PROTEIN"/>
    <property type="match status" value="1"/>
</dbReference>
<dbReference type="InterPro" id="IPR006094">
    <property type="entry name" value="Oxid_FAD_bind_N"/>
</dbReference>
<feature type="domain" description="FAD-binding PCMH-type" evidence="6">
    <location>
        <begin position="124"/>
        <end position="298"/>
    </location>
</feature>
<evidence type="ECO:0000256" key="5">
    <source>
        <dbReference type="ARBA" id="ARBA00023002"/>
    </source>
</evidence>
<protein>
    <submittedName>
        <fullName evidence="7">Uu.00g002070.m01.CDS01</fullName>
    </submittedName>
</protein>
<dbReference type="EMBL" id="CAUWAG010000008">
    <property type="protein sequence ID" value="CAJ2506077.1"/>
    <property type="molecule type" value="Genomic_DNA"/>
</dbReference>
<organism evidence="7 8">
    <name type="scientific">Anthostomella pinea</name>
    <dbReference type="NCBI Taxonomy" id="933095"/>
    <lineage>
        <taxon>Eukaryota</taxon>
        <taxon>Fungi</taxon>
        <taxon>Dikarya</taxon>
        <taxon>Ascomycota</taxon>
        <taxon>Pezizomycotina</taxon>
        <taxon>Sordariomycetes</taxon>
        <taxon>Xylariomycetidae</taxon>
        <taxon>Xylariales</taxon>
        <taxon>Xylariaceae</taxon>
        <taxon>Anthostomella</taxon>
    </lineage>
</organism>
<comment type="cofactor">
    <cofactor evidence="1">
        <name>FAD</name>
        <dbReference type="ChEBI" id="CHEBI:57692"/>
    </cofactor>
</comment>
<name>A0AAI8YIQ1_9PEZI</name>